<comment type="caution">
    <text evidence="1">The sequence shown here is derived from an EMBL/GenBank/DDBJ whole genome shotgun (WGS) entry which is preliminary data.</text>
</comment>
<evidence type="ECO:0000313" key="1">
    <source>
        <dbReference type="EMBL" id="KAK2160917.1"/>
    </source>
</evidence>
<organism evidence="1 2">
    <name type="scientific">Paralvinella palmiformis</name>
    <dbReference type="NCBI Taxonomy" id="53620"/>
    <lineage>
        <taxon>Eukaryota</taxon>
        <taxon>Metazoa</taxon>
        <taxon>Spiralia</taxon>
        <taxon>Lophotrochozoa</taxon>
        <taxon>Annelida</taxon>
        <taxon>Polychaeta</taxon>
        <taxon>Sedentaria</taxon>
        <taxon>Canalipalpata</taxon>
        <taxon>Terebellida</taxon>
        <taxon>Terebelliformia</taxon>
        <taxon>Alvinellidae</taxon>
        <taxon>Paralvinella</taxon>
    </lineage>
</organism>
<keyword evidence="2" id="KW-1185">Reference proteome</keyword>
<evidence type="ECO:0000313" key="2">
    <source>
        <dbReference type="Proteomes" id="UP001208570"/>
    </source>
</evidence>
<dbReference type="Proteomes" id="UP001208570">
    <property type="component" value="Unassembled WGS sequence"/>
</dbReference>
<gene>
    <name evidence="1" type="ORF">LSH36_125g07015</name>
</gene>
<dbReference type="EMBL" id="JAODUP010000125">
    <property type="protein sequence ID" value="KAK2160917.1"/>
    <property type="molecule type" value="Genomic_DNA"/>
</dbReference>
<reference evidence="1" key="1">
    <citation type="journal article" date="2023" name="Mol. Biol. Evol.">
        <title>Third-Generation Sequencing Reveals the Adaptive Role of the Epigenome in Three Deep-Sea Polychaetes.</title>
        <authorList>
            <person name="Perez M."/>
            <person name="Aroh O."/>
            <person name="Sun Y."/>
            <person name="Lan Y."/>
            <person name="Juniper S.K."/>
            <person name="Young C.R."/>
            <person name="Angers B."/>
            <person name="Qian P.Y."/>
        </authorList>
    </citation>
    <scope>NUCLEOTIDE SEQUENCE</scope>
    <source>
        <strain evidence="1">P08H-3</strain>
    </source>
</reference>
<protein>
    <submittedName>
        <fullName evidence="1">Uncharacterized protein</fullName>
    </submittedName>
</protein>
<accession>A0AAD9JX15</accession>
<dbReference type="PANTHER" id="PTHR36867:SF1">
    <property type="entry name" value="RIKEN CDNA 2610318N02 GENE"/>
    <property type="match status" value="1"/>
</dbReference>
<proteinExistence type="predicted"/>
<name>A0AAD9JX15_9ANNE</name>
<dbReference type="PANTHER" id="PTHR36867">
    <property type="entry name" value="MCG131172, ISOFORM CRA_A"/>
    <property type="match status" value="1"/>
</dbReference>
<dbReference type="AlphaFoldDB" id="A0AAD9JX15"/>
<sequence length="282" mass="31403">MASPTLSLRDCMAIDSPVTILTPCINLGEFEEDASTLEETFCTNKMSEDQFDAEAATETEKALKGLIEHLETNPSKMLKLLQKRKQEEIENAGFISLVKSRVLKKVQGEKYKKKLVTDEECRNKIEELSQGMMMVYSYVQEAKGRRFSKRLAARQRLKTQEDCTPLKPCSASKGVLKDTTNTGKGISDLSVPHCLPPPPLPLDYRLLTSLKQKNTVFSFIGGVCSRYASLHNLSIRTINGGSLLTYLNSVREVSSTGSLVSVHEELLSSNPLQKLRTVKQAK</sequence>